<accession>A0A9P5QA69</accession>
<proteinExistence type="inferred from homology"/>
<evidence type="ECO:0000256" key="2">
    <source>
        <dbReference type="ARBA" id="ARBA00010446"/>
    </source>
</evidence>
<evidence type="ECO:0000256" key="1">
    <source>
        <dbReference type="ARBA" id="ARBA00004191"/>
    </source>
</evidence>
<gene>
    <name evidence="8" type="ORF">BDP27DRAFT_1413527</name>
</gene>
<feature type="chain" id="PRO_5040542367" description="Hydrophobin" evidence="7">
    <location>
        <begin position="19"/>
        <end position="115"/>
    </location>
</feature>
<protein>
    <recommendedName>
        <fullName evidence="7">Hydrophobin</fullName>
    </recommendedName>
</protein>
<dbReference type="InterPro" id="IPR001338">
    <property type="entry name" value="Class_I_Hydrophobin"/>
</dbReference>
<name>A0A9P5QA69_9AGAR</name>
<keyword evidence="4 7" id="KW-0964">Secreted</keyword>
<evidence type="ECO:0000256" key="6">
    <source>
        <dbReference type="ARBA" id="ARBA00093546"/>
    </source>
</evidence>
<dbReference type="GO" id="GO:0009277">
    <property type="term" value="C:fungal-type cell wall"/>
    <property type="evidence" value="ECO:0007669"/>
    <property type="project" value="InterPro"/>
</dbReference>
<dbReference type="AlphaFoldDB" id="A0A9P5QA69"/>
<evidence type="ECO:0000256" key="5">
    <source>
        <dbReference type="ARBA" id="ARBA00023157"/>
    </source>
</evidence>
<comment type="caution">
    <text evidence="8">The sequence shown here is derived from an EMBL/GenBank/DDBJ whole genome shotgun (WGS) entry which is preliminary data.</text>
</comment>
<evidence type="ECO:0000256" key="4">
    <source>
        <dbReference type="ARBA" id="ARBA00022525"/>
    </source>
</evidence>
<dbReference type="OrthoDB" id="4225815at2759"/>
<comment type="subcellular location">
    <subcellularLocation>
        <location evidence="1 7">Secreted</location>
        <location evidence="1 7">Cell wall</location>
    </subcellularLocation>
</comment>
<reference evidence="8" key="1">
    <citation type="submission" date="2020-11" db="EMBL/GenBank/DDBJ databases">
        <authorList>
            <consortium name="DOE Joint Genome Institute"/>
            <person name="Ahrendt S."/>
            <person name="Riley R."/>
            <person name="Andreopoulos W."/>
            <person name="Labutti K."/>
            <person name="Pangilinan J."/>
            <person name="Ruiz-Duenas F.J."/>
            <person name="Barrasa J.M."/>
            <person name="Sanchez-Garcia M."/>
            <person name="Camarero S."/>
            <person name="Miyauchi S."/>
            <person name="Serrano A."/>
            <person name="Linde D."/>
            <person name="Babiker R."/>
            <person name="Drula E."/>
            <person name="Ayuso-Fernandez I."/>
            <person name="Pacheco R."/>
            <person name="Padilla G."/>
            <person name="Ferreira P."/>
            <person name="Barriuso J."/>
            <person name="Kellner H."/>
            <person name="Castanera R."/>
            <person name="Alfaro M."/>
            <person name="Ramirez L."/>
            <person name="Pisabarro A.G."/>
            <person name="Kuo A."/>
            <person name="Tritt A."/>
            <person name="Lipzen A."/>
            <person name="He G."/>
            <person name="Yan M."/>
            <person name="Ng V."/>
            <person name="Cullen D."/>
            <person name="Martin F."/>
            <person name="Rosso M.-N."/>
            <person name="Henrissat B."/>
            <person name="Hibbett D."/>
            <person name="Martinez A.T."/>
            <person name="Grigoriev I.V."/>
        </authorList>
    </citation>
    <scope>NUCLEOTIDE SEQUENCE</scope>
    <source>
        <strain evidence="8">AH 40177</strain>
    </source>
</reference>
<evidence type="ECO:0000313" key="9">
    <source>
        <dbReference type="Proteomes" id="UP000772434"/>
    </source>
</evidence>
<comment type="similarity">
    <text evidence="2 7">Belongs to the fungal hydrophobin family.</text>
</comment>
<keyword evidence="7" id="KW-0732">Signal</keyword>
<dbReference type="CDD" id="cd23507">
    <property type="entry name" value="hydrophobin_I"/>
    <property type="match status" value="1"/>
</dbReference>
<dbReference type="EMBL" id="JADNRY010000003">
    <property type="protein sequence ID" value="KAF9077840.1"/>
    <property type="molecule type" value="Genomic_DNA"/>
</dbReference>
<keyword evidence="5 7" id="KW-1015">Disulfide bond</keyword>
<evidence type="ECO:0000313" key="8">
    <source>
        <dbReference type="EMBL" id="KAF9077840.1"/>
    </source>
</evidence>
<evidence type="ECO:0000256" key="7">
    <source>
        <dbReference type="RuleBase" id="RU365009"/>
    </source>
</evidence>
<dbReference type="GO" id="GO:0005199">
    <property type="term" value="F:structural constituent of cell wall"/>
    <property type="evidence" value="ECO:0007669"/>
    <property type="project" value="InterPro"/>
</dbReference>
<keyword evidence="9" id="KW-1185">Reference proteome</keyword>
<organism evidence="8 9">
    <name type="scientific">Rhodocollybia butyracea</name>
    <dbReference type="NCBI Taxonomy" id="206335"/>
    <lineage>
        <taxon>Eukaryota</taxon>
        <taxon>Fungi</taxon>
        <taxon>Dikarya</taxon>
        <taxon>Basidiomycota</taxon>
        <taxon>Agaricomycotina</taxon>
        <taxon>Agaricomycetes</taxon>
        <taxon>Agaricomycetidae</taxon>
        <taxon>Agaricales</taxon>
        <taxon>Marasmiineae</taxon>
        <taxon>Omphalotaceae</taxon>
        <taxon>Rhodocollybia</taxon>
    </lineage>
</organism>
<dbReference type="Proteomes" id="UP000772434">
    <property type="component" value="Unassembled WGS sequence"/>
</dbReference>
<keyword evidence="3 7" id="KW-0134">Cell wall</keyword>
<feature type="signal peptide" evidence="7">
    <location>
        <begin position="1"/>
        <end position="18"/>
    </location>
</feature>
<comment type="subunit">
    <text evidence="6">Self-assembles to form functional amyloid fibrils called rodlets. Self-assembly into fibrillar rodlets occurs spontaneously at hydrophobic:hydrophilic interfaces and the rodlets further associate laterally to form amphipathic monolayers.</text>
</comment>
<evidence type="ECO:0000256" key="3">
    <source>
        <dbReference type="ARBA" id="ARBA00022512"/>
    </source>
</evidence>
<dbReference type="SMART" id="SM00075">
    <property type="entry name" value="HYDRO"/>
    <property type="match status" value="1"/>
</dbReference>
<dbReference type="Pfam" id="PF01185">
    <property type="entry name" value="Hydrophobin"/>
    <property type="match status" value="1"/>
</dbReference>
<sequence>MQFKLTFVAAALATLVAATPAPRGEPASSCSTGPVQCCQSTQTVAQAASDPSTVGLLELELGMLITALTGDLAGLVGLTCSAVDIAGGGTCPAQTVCCTVNSLSGLISVGCIPVT</sequence>